<dbReference type="AlphaFoldDB" id="A0A914XQG0"/>
<evidence type="ECO:0000256" key="2">
    <source>
        <dbReference type="ARBA" id="ARBA00022833"/>
    </source>
</evidence>
<feature type="region of interest" description="Disordered" evidence="3">
    <location>
        <begin position="399"/>
        <end position="434"/>
    </location>
</feature>
<proteinExistence type="predicted"/>
<sequence length="800" mass="87360">MAGRPTNSDWLRDMQATNDIIQFSAERLQADRNKVTSVANEVMLCSQEAKLVKYFARILYLKTLWSQRCRASPGPSSAGELGALDAYGSIDAWLAVVNVSLADQSALRQRLAAGGLAQLVNLHEKQLHQICDETGVHGESRRRFLTATARLHDYTRMWLDEQVEPDVFTDADLAWISYDRATTVPASRSPPTFLADRGRGDRRSVSESGVDSGASDSGVGSNVSQTSLPTTTPPPSPGMLLAPSVSTRLPTSKTLDLRTIRGGGNQPPSINSPKMPKASSSTPPPTLKWGTNKKPLSAVDAVINADSAGRPRIGSLSSNTNMMRSHSHESNLQHRIVRDDIAAHQTTSPKKTQIHPNYLPMNNSLRSVSDNLTVSPTQTASPDNHPNYKSPHNTLLSPTSPGPISACGSPGPVSHPRTSSGTFGVPPKSPKTGRMLHSIPHVWHKRTTFRHLTDPCYVCQKPLGVFSEKCKSCKLKAHTLCKVKIGSSTCGLTPGHVKEFLTQMFTNGNDDAWNMPTTPDVVANMAGSRSMNEIGAAFNYPDPTHDSSSSTNSSAPGTPAQFSGPNVPIASPFAGLTRTERKFTFPDLPEVPDIVLDNGDDPTNFETSEGSDYTVQAERIGMGSQRTLSQDFTDSAGSGGNGEHESIGTASQMSLPVDARDSGNFKWNRNSWSMWTIRGPSNSSWSDVTIPFSKIEFSRQSLIGRGRTIWYELLTGEFPFKRFPPEAIVWQVGRGIKPALNNLHAAREIKDILMKCWAFQISERLDFNELFKVLERLPKKRLVRSPSHPVHLSKSAESMF</sequence>
<feature type="domain" description="Phorbol-ester/DAG-type" evidence="4">
    <location>
        <begin position="440"/>
        <end position="490"/>
    </location>
</feature>
<feature type="compositionally biased region" description="Low complexity" evidence="3">
    <location>
        <begin position="206"/>
        <end position="230"/>
    </location>
</feature>
<feature type="region of interest" description="Disordered" evidence="3">
    <location>
        <begin position="346"/>
        <end position="387"/>
    </location>
</feature>
<feature type="region of interest" description="Disordered" evidence="3">
    <location>
        <begin position="538"/>
        <end position="571"/>
    </location>
</feature>
<evidence type="ECO:0000256" key="3">
    <source>
        <dbReference type="SAM" id="MobiDB-lite"/>
    </source>
</evidence>
<evidence type="ECO:0000256" key="1">
    <source>
        <dbReference type="ARBA" id="ARBA00022723"/>
    </source>
</evidence>
<feature type="region of interest" description="Disordered" evidence="3">
    <location>
        <begin position="186"/>
        <end position="292"/>
    </location>
</feature>
<accession>A0A914XQG0</accession>
<dbReference type="InterPro" id="IPR002219">
    <property type="entry name" value="PKC_DAG/PE"/>
</dbReference>
<dbReference type="Gene3D" id="1.10.510.10">
    <property type="entry name" value="Transferase(Phosphotransferase) domain 1"/>
    <property type="match status" value="1"/>
</dbReference>
<feature type="compositionally biased region" description="Polar residues" evidence="3">
    <location>
        <begin position="346"/>
        <end position="384"/>
    </location>
</feature>
<dbReference type="GO" id="GO:0046872">
    <property type="term" value="F:metal ion binding"/>
    <property type="evidence" value="ECO:0007669"/>
    <property type="project" value="UniProtKB-KW"/>
</dbReference>
<evidence type="ECO:0000259" key="4">
    <source>
        <dbReference type="PROSITE" id="PS50081"/>
    </source>
</evidence>
<evidence type="ECO:0000313" key="5">
    <source>
        <dbReference type="Proteomes" id="UP000887566"/>
    </source>
</evidence>
<protein>
    <submittedName>
        <fullName evidence="6">Phorbol-ester/DAG-type domain-containing protein</fullName>
    </submittedName>
</protein>
<feature type="compositionally biased region" description="Basic and acidic residues" evidence="3">
    <location>
        <begin position="196"/>
        <end position="205"/>
    </location>
</feature>
<keyword evidence="1" id="KW-0479">Metal-binding</keyword>
<dbReference type="InterPro" id="IPR011009">
    <property type="entry name" value="Kinase-like_dom_sf"/>
</dbReference>
<reference evidence="6" key="1">
    <citation type="submission" date="2022-11" db="UniProtKB">
        <authorList>
            <consortium name="WormBaseParasite"/>
        </authorList>
    </citation>
    <scope>IDENTIFICATION</scope>
</reference>
<dbReference type="PROSITE" id="PS50081">
    <property type="entry name" value="ZF_DAG_PE_2"/>
    <property type="match status" value="1"/>
</dbReference>
<feature type="compositionally biased region" description="Polar residues" evidence="3">
    <location>
        <begin position="244"/>
        <end position="254"/>
    </location>
</feature>
<dbReference type="InterPro" id="IPR046349">
    <property type="entry name" value="C1-like_sf"/>
</dbReference>
<dbReference type="SUPFAM" id="SSF57889">
    <property type="entry name" value="Cysteine-rich domain"/>
    <property type="match status" value="1"/>
</dbReference>
<dbReference type="Proteomes" id="UP000887566">
    <property type="component" value="Unplaced"/>
</dbReference>
<keyword evidence="2" id="KW-0862">Zinc</keyword>
<dbReference type="SUPFAM" id="SSF56112">
    <property type="entry name" value="Protein kinase-like (PK-like)"/>
    <property type="match status" value="1"/>
</dbReference>
<dbReference type="WBParaSite" id="PSAMB.scaffold92size81367.g1791.t1">
    <property type="protein sequence ID" value="PSAMB.scaffold92size81367.g1791.t1"/>
    <property type="gene ID" value="PSAMB.scaffold92size81367.g1791"/>
</dbReference>
<keyword evidence="5" id="KW-1185">Reference proteome</keyword>
<name>A0A914XQG0_9BILA</name>
<organism evidence="5 6">
    <name type="scientific">Plectus sambesii</name>
    <dbReference type="NCBI Taxonomy" id="2011161"/>
    <lineage>
        <taxon>Eukaryota</taxon>
        <taxon>Metazoa</taxon>
        <taxon>Ecdysozoa</taxon>
        <taxon>Nematoda</taxon>
        <taxon>Chromadorea</taxon>
        <taxon>Plectida</taxon>
        <taxon>Plectina</taxon>
        <taxon>Plectoidea</taxon>
        <taxon>Plectidae</taxon>
        <taxon>Plectus</taxon>
    </lineage>
</organism>
<evidence type="ECO:0000313" key="6">
    <source>
        <dbReference type="WBParaSite" id="PSAMB.scaffold92size81367.g1791.t1"/>
    </source>
</evidence>